<evidence type="ECO:0000313" key="2">
    <source>
        <dbReference type="Proteomes" id="UP000282818"/>
    </source>
</evidence>
<comment type="caution">
    <text evidence="1">The sequence shown here is derived from an EMBL/GenBank/DDBJ whole genome shotgun (WGS) entry which is preliminary data.</text>
</comment>
<sequence length="170" mass="19179">MHQSRSLKDENSGNESQIWMALSDWDLNSELESELADKIQSAFESADQDTLIYKGSLPTLSHRQYVRKVSREPLNLTAHVRRFYLAMVCGDKDNTVGALIDLVIILRYRGRALVERLISEAEQLIGPETTEQLKEIAQAKSVNRVLSLDVSRSVLVNGCSLPMAYKKKDV</sequence>
<name>A0A437Q8Z6_9GAMM</name>
<dbReference type="RefSeq" id="WP_127693896.1">
    <property type="nucleotide sequence ID" value="NZ_SACQ01000003.1"/>
</dbReference>
<organism evidence="1 2">
    <name type="scientific">Neptunomonas marina</name>
    <dbReference type="NCBI Taxonomy" id="1815562"/>
    <lineage>
        <taxon>Bacteria</taxon>
        <taxon>Pseudomonadati</taxon>
        <taxon>Pseudomonadota</taxon>
        <taxon>Gammaproteobacteria</taxon>
        <taxon>Oceanospirillales</taxon>
        <taxon>Oceanospirillaceae</taxon>
        <taxon>Neptunomonas</taxon>
    </lineage>
</organism>
<reference evidence="1 2" key="1">
    <citation type="submission" date="2019-01" db="EMBL/GenBank/DDBJ databases">
        <authorList>
            <person name="Chen W.-M."/>
        </authorList>
    </citation>
    <scope>NUCLEOTIDE SEQUENCE [LARGE SCALE GENOMIC DNA]</scope>
    <source>
        <strain evidence="1 2">HPM-16</strain>
    </source>
</reference>
<dbReference type="AlphaFoldDB" id="A0A437Q8Z6"/>
<protein>
    <submittedName>
        <fullName evidence="1">Uncharacterized protein</fullName>
    </submittedName>
</protein>
<proteinExistence type="predicted"/>
<evidence type="ECO:0000313" key="1">
    <source>
        <dbReference type="EMBL" id="RVU31051.1"/>
    </source>
</evidence>
<keyword evidence="2" id="KW-1185">Reference proteome</keyword>
<gene>
    <name evidence="1" type="ORF">EOE65_08565</name>
</gene>
<dbReference type="EMBL" id="SACQ01000003">
    <property type="protein sequence ID" value="RVU31051.1"/>
    <property type="molecule type" value="Genomic_DNA"/>
</dbReference>
<accession>A0A437Q8Z6</accession>
<dbReference type="Proteomes" id="UP000282818">
    <property type="component" value="Unassembled WGS sequence"/>
</dbReference>